<dbReference type="InterPro" id="IPR032675">
    <property type="entry name" value="LRR_dom_sf"/>
</dbReference>
<dbReference type="EMBL" id="PDCK01000040">
    <property type="protein sequence ID" value="PRQ47845.1"/>
    <property type="molecule type" value="Genomic_DNA"/>
</dbReference>
<proteinExistence type="inferred from homology"/>
<dbReference type="AlphaFoldDB" id="A0A2P6RN32"/>
<reference evidence="5 6" key="1">
    <citation type="journal article" date="2018" name="Nat. Genet.">
        <title>The Rosa genome provides new insights in the design of modern roses.</title>
        <authorList>
            <person name="Bendahmane M."/>
        </authorList>
    </citation>
    <scope>NUCLEOTIDE SEQUENCE [LARGE SCALE GENOMIC DNA]</scope>
    <source>
        <strain evidence="6">cv. Old Blush</strain>
    </source>
</reference>
<dbReference type="PRINTS" id="PR00364">
    <property type="entry name" value="DISEASERSIST"/>
</dbReference>
<evidence type="ECO:0000256" key="2">
    <source>
        <dbReference type="ARBA" id="ARBA00022737"/>
    </source>
</evidence>
<dbReference type="SUPFAM" id="SSF52540">
    <property type="entry name" value="P-loop containing nucleoside triphosphate hydrolases"/>
    <property type="match status" value="1"/>
</dbReference>
<dbReference type="InterPro" id="IPR042197">
    <property type="entry name" value="Apaf_helical"/>
</dbReference>
<keyword evidence="6" id="KW-1185">Reference proteome</keyword>
<evidence type="ECO:0000259" key="4">
    <source>
        <dbReference type="PROSITE" id="PS51153"/>
    </source>
</evidence>
<dbReference type="InterPro" id="IPR008808">
    <property type="entry name" value="Powdery_mildew-R_dom"/>
</dbReference>
<evidence type="ECO:0000256" key="3">
    <source>
        <dbReference type="ARBA" id="ARBA00022821"/>
    </source>
</evidence>
<dbReference type="PANTHER" id="PTHR36766">
    <property type="entry name" value="PLANT BROAD-SPECTRUM MILDEW RESISTANCE PROTEIN RPW8"/>
    <property type="match status" value="1"/>
</dbReference>
<dbReference type="Gramene" id="PRQ47845">
    <property type="protein sequence ID" value="PRQ47845"/>
    <property type="gene ID" value="RchiOBHm_Chr2g0104181"/>
</dbReference>
<dbReference type="SUPFAM" id="SSF52058">
    <property type="entry name" value="L domain-like"/>
    <property type="match status" value="1"/>
</dbReference>
<keyword evidence="3" id="KW-0611">Plant defense</keyword>
<evidence type="ECO:0000313" key="6">
    <source>
        <dbReference type="Proteomes" id="UP000238479"/>
    </source>
</evidence>
<feature type="domain" description="RPW8" evidence="4">
    <location>
        <begin position="1"/>
        <end position="152"/>
    </location>
</feature>
<sequence>MADLAAGGAMGVPFTMLYEVIKDVVIKTSMFEPLLEELKSKIEALNPLIDKMDSWNKVLDRPEKELRQFKVQMEKGRELITKCAKLSKLSKWNSYKKYKYSYQLLELQNSLQNLLFILQWQQARDVKETLVGVKHVETRVQQMDVNVAVLKEEGMTVMKETLDEVRNIGTMVQRIDKKGEVQSQIDCEVPEPPLVTVGLDLPLRELKMKLLKNDNVSMLVLTAPGGCGKTTLATKFCQDEEVKGIFKNNIFFITVTKKSTFNLIVQGLHQCKSTDVPMFHNEGTAVKRLRKFLREEGQKPVLLVLDDVWPESECLLEKLDEVKMRNFKILVTSRSQFPEYGSVYPLKSLDDRDAMTLFRHSASLGDGQWNSLAREIIAHCKGYPLAIKVVGKSLRGKPMVFWRKRALQWSKGDSIIDSETEVLLCLQTSLDALDEKEALIKECFLDLGSFPQDQRIPAGALIDMWAELYEDLDKDFLAITNMYELTTRSLADLVVTRKETVEDDDYYSEHFVTQHDLLRQLAVYQAKLDPSKKRLIIGNCGDNLPKCLTEKKHQLIKPRLLSISSDETFSTNLHNIQLADVEVLVLNFNTKSYALPEFVEKMVNLKVLIVTNHGFIPAELSNFHLLDSLPNLKRIRLERVSVPSITKHPIQLKSLKKISLFMCSIGETFSNCSFQISNALPNLEELNIDYCNDLVKLPDDLCNLVRLKKLSITNCHKLSALPQEIGKLEKVEVLRLRSCTDLVKLPCSVKDLKRLDFLDISDCFSIVELPEDIGELSSLRKINMRQCSRLQELPLSILDLEKLEEVICDEETARLWEPFPSGLRDGVVKEVKEEFSLDWLRKFQY</sequence>
<dbReference type="GO" id="GO:0043531">
    <property type="term" value="F:ADP binding"/>
    <property type="evidence" value="ECO:0007669"/>
    <property type="project" value="InterPro"/>
</dbReference>
<dbReference type="InterPro" id="IPR036388">
    <property type="entry name" value="WH-like_DNA-bd_sf"/>
</dbReference>
<protein>
    <submittedName>
        <fullName evidence="5">Putative powdery mildew resistance protein, RPW8</fullName>
    </submittedName>
</protein>
<dbReference type="Pfam" id="PF05659">
    <property type="entry name" value="RPW8"/>
    <property type="match status" value="1"/>
</dbReference>
<dbReference type="GO" id="GO:0006952">
    <property type="term" value="P:defense response"/>
    <property type="evidence" value="ECO:0007669"/>
    <property type="project" value="UniProtKB-KW"/>
</dbReference>
<dbReference type="Gene3D" id="1.10.10.10">
    <property type="entry name" value="Winged helix-like DNA-binding domain superfamily/Winged helix DNA-binding domain"/>
    <property type="match status" value="1"/>
</dbReference>
<name>A0A2P6RN32_ROSCH</name>
<keyword evidence="2" id="KW-0677">Repeat</keyword>
<dbReference type="OMA" id="ICDEETT"/>
<dbReference type="Pfam" id="PF00931">
    <property type="entry name" value="NB-ARC"/>
    <property type="match status" value="1"/>
</dbReference>
<evidence type="ECO:0000256" key="1">
    <source>
        <dbReference type="ARBA" id="ARBA00008894"/>
    </source>
</evidence>
<dbReference type="OrthoDB" id="1161772at2759"/>
<organism evidence="5 6">
    <name type="scientific">Rosa chinensis</name>
    <name type="common">China rose</name>
    <dbReference type="NCBI Taxonomy" id="74649"/>
    <lineage>
        <taxon>Eukaryota</taxon>
        <taxon>Viridiplantae</taxon>
        <taxon>Streptophyta</taxon>
        <taxon>Embryophyta</taxon>
        <taxon>Tracheophyta</taxon>
        <taxon>Spermatophyta</taxon>
        <taxon>Magnoliopsida</taxon>
        <taxon>eudicotyledons</taxon>
        <taxon>Gunneridae</taxon>
        <taxon>Pentapetalae</taxon>
        <taxon>rosids</taxon>
        <taxon>fabids</taxon>
        <taxon>Rosales</taxon>
        <taxon>Rosaceae</taxon>
        <taxon>Rosoideae</taxon>
        <taxon>Rosoideae incertae sedis</taxon>
        <taxon>Rosa</taxon>
    </lineage>
</organism>
<gene>
    <name evidence="5" type="ORF">RchiOBHm_Chr2g0104181</name>
</gene>
<dbReference type="Gene3D" id="1.10.8.430">
    <property type="entry name" value="Helical domain of apoptotic protease-activating factors"/>
    <property type="match status" value="1"/>
</dbReference>
<dbReference type="Proteomes" id="UP000238479">
    <property type="component" value="Chromosome 2"/>
</dbReference>
<dbReference type="PROSITE" id="PS51153">
    <property type="entry name" value="RPW8"/>
    <property type="match status" value="1"/>
</dbReference>
<dbReference type="InterPro" id="IPR002182">
    <property type="entry name" value="NB-ARC"/>
</dbReference>
<comment type="caution">
    <text evidence="5">The sequence shown here is derived from an EMBL/GenBank/DDBJ whole genome shotgun (WGS) entry which is preliminary data.</text>
</comment>
<dbReference type="PANTHER" id="PTHR36766:SF3">
    <property type="entry name" value="RPW8 DOMAIN-CONTAINING PROTEIN"/>
    <property type="match status" value="1"/>
</dbReference>
<dbReference type="Gene3D" id="3.40.50.300">
    <property type="entry name" value="P-loop containing nucleotide triphosphate hydrolases"/>
    <property type="match status" value="1"/>
</dbReference>
<dbReference type="Gene3D" id="3.80.10.10">
    <property type="entry name" value="Ribonuclease Inhibitor"/>
    <property type="match status" value="1"/>
</dbReference>
<comment type="similarity">
    <text evidence="1">Belongs to the disease resistance NB-LRR family.</text>
</comment>
<dbReference type="InterPro" id="IPR027417">
    <property type="entry name" value="P-loop_NTPase"/>
</dbReference>
<accession>A0A2P6RN32</accession>
<evidence type="ECO:0000313" key="5">
    <source>
        <dbReference type="EMBL" id="PRQ47845.1"/>
    </source>
</evidence>